<dbReference type="InterPro" id="IPR029062">
    <property type="entry name" value="Class_I_gatase-like"/>
</dbReference>
<reference evidence="1 2" key="1">
    <citation type="journal article" date="2020" name="Mol. Plant">
        <title>The Chromosome-Based Rubber Tree Genome Provides New Insights into Spurge Genome Evolution and Rubber Biosynthesis.</title>
        <authorList>
            <person name="Liu J."/>
            <person name="Shi C."/>
            <person name="Shi C.C."/>
            <person name="Li W."/>
            <person name="Zhang Q.J."/>
            <person name="Zhang Y."/>
            <person name="Li K."/>
            <person name="Lu H.F."/>
            <person name="Shi C."/>
            <person name="Zhu S.T."/>
            <person name="Xiao Z.Y."/>
            <person name="Nan H."/>
            <person name="Yue Y."/>
            <person name="Zhu X.G."/>
            <person name="Wu Y."/>
            <person name="Hong X.N."/>
            <person name="Fan G.Y."/>
            <person name="Tong Y."/>
            <person name="Zhang D."/>
            <person name="Mao C.L."/>
            <person name="Liu Y.L."/>
            <person name="Hao S.J."/>
            <person name="Liu W.Q."/>
            <person name="Lv M.Q."/>
            <person name="Zhang H.B."/>
            <person name="Liu Y."/>
            <person name="Hu-Tang G.R."/>
            <person name="Wang J.P."/>
            <person name="Wang J.H."/>
            <person name="Sun Y.H."/>
            <person name="Ni S.B."/>
            <person name="Chen W.B."/>
            <person name="Zhang X.C."/>
            <person name="Jiao Y.N."/>
            <person name="Eichler E.E."/>
            <person name="Li G.H."/>
            <person name="Liu X."/>
            <person name="Gao L.Z."/>
        </authorList>
    </citation>
    <scope>NUCLEOTIDE SEQUENCE [LARGE SCALE GENOMIC DNA]</scope>
    <source>
        <strain evidence="2">cv. GT1</strain>
        <tissue evidence="1">Leaf</tissue>
    </source>
</reference>
<dbReference type="SUPFAM" id="SSF52317">
    <property type="entry name" value="Class I glutamine amidotransferase-like"/>
    <property type="match status" value="1"/>
</dbReference>
<protein>
    <recommendedName>
        <fullName evidence="3">DJ-1/PfpI domain-containing protein</fullName>
    </recommendedName>
</protein>
<dbReference type="EMBL" id="JAAGAX010000015">
    <property type="protein sequence ID" value="KAF2290533.1"/>
    <property type="molecule type" value="Genomic_DNA"/>
</dbReference>
<evidence type="ECO:0000313" key="1">
    <source>
        <dbReference type="EMBL" id="KAF2290533.1"/>
    </source>
</evidence>
<gene>
    <name evidence="1" type="ORF">GH714_014298</name>
</gene>
<comment type="caution">
    <text evidence="1">The sequence shown here is derived from an EMBL/GenBank/DDBJ whole genome shotgun (WGS) entry which is preliminary data.</text>
</comment>
<organism evidence="1 2">
    <name type="scientific">Hevea brasiliensis</name>
    <name type="common">Para rubber tree</name>
    <name type="synonym">Siphonia brasiliensis</name>
    <dbReference type="NCBI Taxonomy" id="3981"/>
    <lineage>
        <taxon>Eukaryota</taxon>
        <taxon>Viridiplantae</taxon>
        <taxon>Streptophyta</taxon>
        <taxon>Embryophyta</taxon>
        <taxon>Tracheophyta</taxon>
        <taxon>Spermatophyta</taxon>
        <taxon>Magnoliopsida</taxon>
        <taxon>eudicotyledons</taxon>
        <taxon>Gunneridae</taxon>
        <taxon>Pentapetalae</taxon>
        <taxon>rosids</taxon>
        <taxon>fabids</taxon>
        <taxon>Malpighiales</taxon>
        <taxon>Euphorbiaceae</taxon>
        <taxon>Crotonoideae</taxon>
        <taxon>Micrandreae</taxon>
        <taxon>Hevea</taxon>
    </lineage>
</organism>
<dbReference type="Gene3D" id="3.40.50.880">
    <property type="match status" value="1"/>
</dbReference>
<accession>A0A6A6KR50</accession>
<dbReference type="PANTHER" id="PTHR42733">
    <property type="entry name" value="DJ-1 PROTEIN"/>
    <property type="match status" value="1"/>
</dbReference>
<dbReference type="Proteomes" id="UP000467840">
    <property type="component" value="Chromosome 2"/>
</dbReference>
<evidence type="ECO:0000313" key="2">
    <source>
        <dbReference type="Proteomes" id="UP000467840"/>
    </source>
</evidence>
<dbReference type="PANTHER" id="PTHR42733:SF2">
    <property type="entry name" value="DJ-1_THIJ_PFPI FAMILY PROTEIN"/>
    <property type="match status" value="1"/>
</dbReference>
<name>A0A6A6KR50_HEVBR</name>
<dbReference type="InterPro" id="IPR006286">
    <property type="entry name" value="C56_PfpI-like"/>
</dbReference>
<dbReference type="AlphaFoldDB" id="A0A6A6KR50"/>
<evidence type="ECO:0008006" key="3">
    <source>
        <dbReference type="Google" id="ProtNLM"/>
    </source>
</evidence>
<proteinExistence type="predicted"/>
<keyword evidence="2" id="KW-1185">Reference proteome</keyword>
<sequence length="126" mass="13906">MSNSLRVGSCSSNAWEIGEIMYCGVIISLPCLNKLWSSDFRAIDWDQGFTSLFKLLGAMSMQLSKKKKAGDFCPTAVHDFEGDHTYSEKPETASYDELDASSYDALFIPAGQSLEYLALDETVLAL</sequence>